<gene>
    <name evidence="1" type="ORF">CA982_03595</name>
</gene>
<evidence type="ECO:0000313" key="2">
    <source>
        <dbReference type="Proteomes" id="UP000194632"/>
    </source>
</evidence>
<dbReference type="EMBL" id="NGFO01000003">
    <property type="protein sequence ID" value="OUC80290.1"/>
    <property type="molecule type" value="Genomic_DNA"/>
</dbReference>
<proteinExistence type="predicted"/>
<evidence type="ECO:0000313" key="1">
    <source>
        <dbReference type="EMBL" id="OUC80290.1"/>
    </source>
</evidence>
<dbReference type="AlphaFoldDB" id="A0A243QEU5"/>
<keyword evidence="2" id="KW-1185">Reference proteome</keyword>
<dbReference type="STRING" id="417102.CA982_03595"/>
<name>A0A243QEU5_9ACTN</name>
<dbReference type="OrthoDB" id="4761345at2"/>
<dbReference type="RefSeq" id="WP_086533984.1">
    <property type="nucleotide sequence ID" value="NZ_NGFO01000003.1"/>
</dbReference>
<dbReference type="Proteomes" id="UP000194632">
    <property type="component" value="Unassembled WGS sequence"/>
</dbReference>
<protein>
    <submittedName>
        <fullName evidence="1">Uncharacterized protein</fullName>
    </submittedName>
</protein>
<reference evidence="1 2" key="1">
    <citation type="submission" date="2017-05" db="EMBL/GenBank/DDBJ databases">
        <title>Biotechnological potential of actinobacteria isolated from South African environments.</title>
        <authorList>
            <person name="Le Roes-Hill M."/>
            <person name="Prins A."/>
            <person name="Durrell K.A."/>
        </authorList>
    </citation>
    <scope>NUCLEOTIDE SEQUENCE [LARGE SCALE GENOMIC DNA]</scope>
    <source>
        <strain evidence="1">BS2</strain>
    </source>
</reference>
<sequence length="195" mass="21277">MNPSIHLRIDSVIRALQEVVLPAVHADDRAVEQLQMSLAHLGVVRAHIDAAVPFERFELNGYEQLAVTLLEAAGRDRVAPDPQVDDARRELADILRAHHTLDPAGVRERSAELGWAIEKIVAASADHEDDDFRSAVMAELLRSERLRVDANRAMFLGMGWEPGDDLPDIASIVGTSAEGITVDGLDVVAQPVEAQ</sequence>
<accession>A0A243QEU5</accession>
<comment type="caution">
    <text evidence="1">The sequence shown here is derived from an EMBL/GenBank/DDBJ whole genome shotgun (WGS) entry which is preliminary data.</text>
</comment>
<organism evidence="1 2">
    <name type="scientific">Gordonia lacunae</name>
    <dbReference type="NCBI Taxonomy" id="417102"/>
    <lineage>
        <taxon>Bacteria</taxon>
        <taxon>Bacillati</taxon>
        <taxon>Actinomycetota</taxon>
        <taxon>Actinomycetes</taxon>
        <taxon>Mycobacteriales</taxon>
        <taxon>Gordoniaceae</taxon>
        <taxon>Gordonia</taxon>
    </lineage>
</organism>